<evidence type="ECO:0000256" key="1">
    <source>
        <dbReference type="SAM" id="MobiDB-lite"/>
    </source>
</evidence>
<comment type="caution">
    <text evidence="2">The sequence shown here is derived from an EMBL/GenBank/DDBJ whole genome shotgun (WGS) entry which is preliminary data.</text>
</comment>
<keyword evidence="3" id="KW-1185">Reference proteome</keyword>
<protein>
    <submittedName>
        <fullName evidence="2">Uncharacterized protein</fullName>
    </submittedName>
</protein>
<proteinExistence type="predicted"/>
<gene>
    <name evidence="2" type="ORF">XENORESO_013527</name>
</gene>
<dbReference type="EMBL" id="JAHRIM010024255">
    <property type="protein sequence ID" value="MEQ2263831.1"/>
    <property type="molecule type" value="Genomic_DNA"/>
</dbReference>
<feature type="compositionally biased region" description="Polar residues" evidence="1">
    <location>
        <begin position="1"/>
        <end position="34"/>
    </location>
</feature>
<evidence type="ECO:0000313" key="2">
    <source>
        <dbReference type="EMBL" id="MEQ2263831.1"/>
    </source>
</evidence>
<accession>A0ABV0W2S1</accession>
<evidence type="ECO:0000313" key="3">
    <source>
        <dbReference type="Proteomes" id="UP001444071"/>
    </source>
</evidence>
<name>A0ABV0W2S1_9TELE</name>
<feature type="region of interest" description="Disordered" evidence="1">
    <location>
        <begin position="1"/>
        <end position="46"/>
    </location>
</feature>
<sequence>MWTHSPGNSHPKFNNPPSCHSQSPLRTWNTNLPQRRNHFPPGYPLPPPPKLTSLPRACKNDKYILLFILTHSPVDYSNNVFLFPYRTNLLPTFVNKLHLNF</sequence>
<dbReference type="Proteomes" id="UP001444071">
    <property type="component" value="Unassembled WGS sequence"/>
</dbReference>
<organism evidence="2 3">
    <name type="scientific">Xenotaenia resolanae</name>
    <dbReference type="NCBI Taxonomy" id="208358"/>
    <lineage>
        <taxon>Eukaryota</taxon>
        <taxon>Metazoa</taxon>
        <taxon>Chordata</taxon>
        <taxon>Craniata</taxon>
        <taxon>Vertebrata</taxon>
        <taxon>Euteleostomi</taxon>
        <taxon>Actinopterygii</taxon>
        <taxon>Neopterygii</taxon>
        <taxon>Teleostei</taxon>
        <taxon>Neoteleostei</taxon>
        <taxon>Acanthomorphata</taxon>
        <taxon>Ovalentaria</taxon>
        <taxon>Atherinomorphae</taxon>
        <taxon>Cyprinodontiformes</taxon>
        <taxon>Goodeidae</taxon>
        <taxon>Xenotaenia</taxon>
    </lineage>
</organism>
<reference evidence="2 3" key="1">
    <citation type="submission" date="2021-06" db="EMBL/GenBank/DDBJ databases">
        <authorList>
            <person name="Palmer J.M."/>
        </authorList>
    </citation>
    <scope>NUCLEOTIDE SEQUENCE [LARGE SCALE GENOMIC DNA]</scope>
    <source>
        <strain evidence="2 3">XR_2019</strain>
        <tissue evidence="2">Muscle</tissue>
    </source>
</reference>